<sequence length="94" mass="10840">MKQIVFFDEDIINPRRTTMHFAVAKMSCCWRRPNVGSRCTPQKNECVLPSEEHTSTVLMEKMEPSPLFSWISTGQKADQLNDDSQSRMDSDDNN</sequence>
<evidence type="ECO:0000313" key="3">
    <source>
        <dbReference type="Proteomes" id="UP000008068"/>
    </source>
</evidence>
<evidence type="ECO:0000313" key="2">
    <source>
        <dbReference type="EMBL" id="EGT45170.1"/>
    </source>
</evidence>
<proteinExistence type="predicted"/>
<dbReference type="InParanoid" id="G0P518"/>
<name>G0P518_CAEBE</name>
<dbReference type="HOGENOM" id="CLU_2388147_0_0_1"/>
<evidence type="ECO:0000256" key="1">
    <source>
        <dbReference type="SAM" id="MobiDB-lite"/>
    </source>
</evidence>
<feature type="region of interest" description="Disordered" evidence="1">
    <location>
        <begin position="72"/>
        <end position="94"/>
    </location>
</feature>
<dbReference type="AlphaFoldDB" id="G0P518"/>
<keyword evidence="3" id="KW-1185">Reference proteome</keyword>
<feature type="compositionally biased region" description="Basic and acidic residues" evidence="1">
    <location>
        <begin position="84"/>
        <end position="94"/>
    </location>
</feature>
<dbReference type="Proteomes" id="UP000008068">
    <property type="component" value="Unassembled WGS sequence"/>
</dbReference>
<reference evidence="3" key="1">
    <citation type="submission" date="2011-07" db="EMBL/GenBank/DDBJ databases">
        <authorList>
            <consortium name="Caenorhabditis brenneri Sequencing and Analysis Consortium"/>
            <person name="Wilson R.K."/>
        </authorList>
    </citation>
    <scope>NUCLEOTIDE SEQUENCE [LARGE SCALE GENOMIC DNA]</scope>
    <source>
        <strain evidence="3">PB2801</strain>
    </source>
</reference>
<organism evidence="3">
    <name type="scientific">Caenorhabditis brenneri</name>
    <name type="common">Nematode worm</name>
    <dbReference type="NCBI Taxonomy" id="135651"/>
    <lineage>
        <taxon>Eukaryota</taxon>
        <taxon>Metazoa</taxon>
        <taxon>Ecdysozoa</taxon>
        <taxon>Nematoda</taxon>
        <taxon>Chromadorea</taxon>
        <taxon>Rhabditida</taxon>
        <taxon>Rhabditina</taxon>
        <taxon>Rhabditomorpha</taxon>
        <taxon>Rhabditoidea</taxon>
        <taxon>Rhabditidae</taxon>
        <taxon>Peloderinae</taxon>
        <taxon>Caenorhabditis</taxon>
    </lineage>
</organism>
<gene>
    <name evidence="2" type="ORF">CAEBREN_12906</name>
</gene>
<dbReference type="EMBL" id="GL380072">
    <property type="protein sequence ID" value="EGT45170.1"/>
    <property type="molecule type" value="Genomic_DNA"/>
</dbReference>
<protein>
    <submittedName>
        <fullName evidence="2">Uncharacterized protein</fullName>
    </submittedName>
</protein>
<accession>G0P518</accession>